<keyword evidence="3" id="KW-0067">ATP-binding</keyword>
<evidence type="ECO:0000256" key="1">
    <source>
        <dbReference type="ARBA" id="ARBA00022598"/>
    </source>
</evidence>
<evidence type="ECO:0000259" key="4">
    <source>
        <dbReference type="Pfam" id="PF01071"/>
    </source>
</evidence>
<dbReference type="InterPro" id="IPR020561">
    <property type="entry name" value="PRibGlycinamid_synth_ATP-grasp"/>
</dbReference>
<name>A0A915DVG9_9BILA</name>
<dbReference type="GO" id="GO:0005524">
    <property type="term" value="F:ATP binding"/>
    <property type="evidence" value="ECO:0007669"/>
    <property type="project" value="UniProtKB-KW"/>
</dbReference>
<protein>
    <submittedName>
        <fullName evidence="6">Phosphoribosylglycinamide synthetase ATP-grasp (A) domain-containing protein</fullName>
    </submittedName>
</protein>
<proteinExistence type="predicted"/>
<dbReference type="Proteomes" id="UP000887574">
    <property type="component" value="Unplaced"/>
</dbReference>
<dbReference type="PROSITE" id="PS00184">
    <property type="entry name" value="GARS"/>
    <property type="match status" value="1"/>
</dbReference>
<accession>A0A915DVG9</accession>
<feature type="domain" description="Phosphoribosylglycinamide synthetase ATP-grasp (A)" evidence="4">
    <location>
        <begin position="31"/>
        <end position="66"/>
    </location>
</feature>
<evidence type="ECO:0000256" key="2">
    <source>
        <dbReference type="ARBA" id="ARBA00022741"/>
    </source>
</evidence>
<keyword evidence="5" id="KW-1185">Reference proteome</keyword>
<evidence type="ECO:0000256" key="3">
    <source>
        <dbReference type="ARBA" id="ARBA00022840"/>
    </source>
</evidence>
<keyword evidence="1" id="KW-0436">Ligase</keyword>
<dbReference type="Pfam" id="PF01071">
    <property type="entry name" value="GARS_A"/>
    <property type="match status" value="1"/>
</dbReference>
<dbReference type="InterPro" id="IPR020559">
    <property type="entry name" value="PRibGlycinamide_synth_CS"/>
</dbReference>
<dbReference type="PANTHER" id="PTHR43472">
    <property type="entry name" value="PHOSPHORIBOSYLAMINE--GLYCINE LIGASE"/>
    <property type="match status" value="1"/>
</dbReference>
<dbReference type="GO" id="GO:0009113">
    <property type="term" value="P:purine nucleobase biosynthetic process"/>
    <property type="evidence" value="ECO:0007669"/>
    <property type="project" value="InterPro"/>
</dbReference>
<evidence type="ECO:0000313" key="5">
    <source>
        <dbReference type="Proteomes" id="UP000887574"/>
    </source>
</evidence>
<dbReference type="SUPFAM" id="SSF56059">
    <property type="entry name" value="Glutathione synthetase ATP-binding domain-like"/>
    <property type="match status" value="1"/>
</dbReference>
<dbReference type="Gene3D" id="3.30.470.20">
    <property type="entry name" value="ATP-grasp fold, B domain"/>
    <property type="match status" value="1"/>
</dbReference>
<dbReference type="PANTHER" id="PTHR43472:SF1">
    <property type="entry name" value="PHOSPHORIBOSYLAMINE--GLYCINE LIGASE, CHLOROPLASTIC"/>
    <property type="match status" value="1"/>
</dbReference>
<dbReference type="InterPro" id="IPR000115">
    <property type="entry name" value="PRibGlycinamide_synth"/>
</dbReference>
<dbReference type="GO" id="GO:0004637">
    <property type="term" value="F:phosphoribosylamine-glycine ligase activity"/>
    <property type="evidence" value="ECO:0007669"/>
    <property type="project" value="InterPro"/>
</dbReference>
<organism evidence="5 6">
    <name type="scientific">Ditylenchus dipsaci</name>
    <dbReference type="NCBI Taxonomy" id="166011"/>
    <lineage>
        <taxon>Eukaryota</taxon>
        <taxon>Metazoa</taxon>
        <taxon>Ecdysozoa</taxon>
        <taxon>Nematoda</taxon>
        <taxon>Chromadorea</taxon>
        <taxon>Rhabditida</taxon>
        <taxon>Tylenchina</taxon>
        <taxon>Tylenchomorpha</taxon>
        <taxon>Sphaerularioidea</taxon>
        <taxon>Anguinidae</taxon>
        <taxon>Anguininae</taxon>
        <taxon>Ditylenchus</taxon>
    </lineage>
</organism>
<evidence type="ECO:0000313" key="6">
    <source>
        <dbReference type="WBParaSite" id="jg23618"/>
    </source>
</evidence>
<dbReference type="AlphaFoldDB" id="A0A915DVG9"/>
<sequence>MPLSQDQKRHWKVIAERILVEWVPLPRFFFERTRHPYKGVLYAGLMITSEGPRLLEFNCRFGDPETEVQ</sequence>
<keyword evidence="2" id="KW-0547">Nucleotide-binding</keyword>
<reference evidence="6" key="1">
    <citation type="submission" date="2022-11" db="UniProtKB">
        <authorList>
            <consortium name="WormBaseParasite"/>
        </authorList>
    </citation>
    <scope>IDENTIFICATION</scope>
</reference>
<dbReference type="WBParaSite" id="jg23618">
    <property type="protein sequence ID" value="jg23618"/>
    <property type="gene ID" value="jg23618"/>
</dbReference>